<evidence type="ECO:0000313" key="3">
    <source>
        <dbReference type="EMBL" id="MCL7039834.1"/>
    </source>
</evidence>
<dbReference type="PANTHER" id="PTHR47926">
    <property type="entry name" value="PENTATRICOPEPTIDE REPEAT-CONTAINING PROTEIN"/>
    <property type="match status" value="1"/>
</dbReference>
<evidence type="ECO:0000256" key="1">
    <source>
        <dbReference type="ARBA" id="ARBA00022737"/>
    </source>
</evidence>
<dbReference type="GO" id="GO:0003723">
    <property type="term" value="F:RNA binding"/>
    <property type="evidence" value="ECO:0007669"/>
    <property type="project" value="InterPro"/>
</dbReference>
<dbReference type="PROSITE" id="PS51375">
    <property type="entry name" value="PPR"/>
    <property type="match status" value="5"/>
</dbReference>
<dbReference type="FunFam" id="1.25.40.10:FF:000090">
    <property type="entry name" value="Pentatricopeptide repeat-containing protein, chloroplastic"/>
    <property type="match status" value="1"/>
</dbReference>
<dbReference type="Gene3D" id="1.25.40.10">
    <property type="entry name" value="Tetratricopeptide repeat domain"/>
    <property type="match status" value="3"/>
</dbReference>
<dbReference type="NCBIfam" id="TIGR00756">
    <property type="entry name" value="PPR"/>
    <property type="match status" value="4"/>
</dbReference>
<dbReference type="Pfam" id="PF20431">
    <property type="entry name" value="E_motif"/>
    <property type="match status" value="1"/>
</dbReference>
<dbReference type="Pfam" id="PF01535">
    <property type="entry name" value="PPR"/>
    <property type="match status" value="2"/>
</dbReference>
<comment type="caution">
    <text evidence="3">The sequence shown here is derived from an EMBL/GenBank/DDBJ whole genome shotgun (WGS) entry which is preliminary data.</text>
</comment>
<dbReference type="AlphaFoldDB" id="A0AA41VEK2"/>
<gene>
    <name evidence="3" type="ORF">MKW94_000242</name>
</gene>
<feature type="repeat" description="PPR" evidence="2">
    <location>
        <begin position="298"/>
        <end position="332"/>
    </location>
</feature>
<evidence type="ECO:0000256" key="2">
    <source>
        <dbReference type="PROSITE-ProRule" id="PRU00708"/>
    </source>
</evidence>
<dbReference type="InterPro" id="IPR046848">
    <property type="entry name" value="E_motif"/>
</dbReference>
<evidence type="ECO:0000313" key="4">
    <source>
        <dbReference type="Proteomes" id="UP001177140"/>
    </source>
</evidence>
<feature type="repeat" description="PPR" evidence="2">
    <location>
        <begin position="96"/>
        <end position="130"/>
    </location>
</feature>
<dbReference type="InterPro" id="IPR002885">
    <property type="entry name" value="PPR_rpt"/>
</dbReference>
<keyword evidence="4" id="KW-1185">Reference proteome</keyword>
<organism evidence="3 4">
    <name type="scientific">Papaver nudicaule</name>
    <name type="common">Iceland poppy</name>
    <dbReference type="NCBI Taxonomy" id="74823"/>
    <lineage>
        <taxon>Eukaryota</taxon>
        <taxon>Viridiplantae</taxon>
        <taxon>Streptophyta</taxon>
        <taxon>Embryophyta</taxon>
        <taxon>Tracheophyta</taxon>
        <taxon>Spermatophyta</taxon>
        <taxon>Magnoliopsida</taxon>
        <taxon>Ranunculales</taxon>
        <taxon>Papaveraceae</taxon>
        <taxon>Papaveroideae</taxon>
        <taxon>Papaver</taxon>
    </lineage>
</organism>
<accession>A0AA41VEK2</accession>
<dbReference type="InterPro" id="IPR046960">
    <property type="entry name" value="PPR_At4g14850-like_plant"/>
</dbReference>
<feature type="repeat" description="PPR" evidence="2">
    <location>
        <begin position="197"/>
        <end position="231"/>
    </location>
</feature>
<feature type="repeat" description="PPR" evidence="2">
    <location>
        <begin position="1"/>
        <end position="28"/>
    </location>
</feature>
<keyword evidence="1" id="KW-0677">Repeat</keyword>
<dbReference type="FunFam" id="1.25.40.10:FF:000351">
    <property type="entry name" value="Pentatricopeptide repeat-containing protein"/>
    <property type="match status" value="1"/>
</dbReference>
<dbReference type="FunFam" id="1.25.40.10:FF:000344">
    <property type="entry name" value="Pentatricopeptide repeat-containing protein"/>
    <property type="match status" value="1"/>
</dbReference>
<evidence type="ECO:0008006" key="5">
    <source>
        <dbReference type="Google" id="ProtNLM"/>
    </source>
</evidence>
<dbReference type="EMBL" id="JAJJMA010205502">
    <property type="protein sequence ID" value="MCL7039834.1"/>
    <property type="molecule type" value="Genomic_DNA"/>
</dbReference>
<dbReference type="InterPro" id="IPR011990">
    <property type="entry name" value="TPR-like_helical_dom_sf"/>
</dbReference>
<proteinExistence type="predicted"/>
<reference evidence="3" key="1">
    <citation type="submission" date="2022-03" db="EMBL/GenBank/DDBJ databases">
        <title>A functionally conserved STORR gene fusion in Papaver species that diverged 16.8 million years ago.</title>
        <authorList>
            <person name="Catania T."/>
        </authorList>
    </citation>
    <scope>NUCLEOTIDE SEQUENCE</scope>
    <source>
        <strain evidence="3">S-191538</strain>
    </source>
</reference>
<protein>
    <recommendedName>
        <fullName evidence="5">Pentatricopeptide repeat-containing protein</fullName>
    </recommendedName>
</protein>
<sequence length="478" mass="52850">MISTYIRHKNSAEAIKLFEEMVSDGMVADEFTYSSVFKAFSNVGLLREGRKAHGRLVVSGLKMSNVFVASALVDMYSKFGKMKDARIVSDQILDKDVVLMSALIVGYSQNGENVEALEVFSHMIKDGIRANDFTFSSVLTACGNLGDINKGKQIHVLVIKSGFEFAVASRTALLTLYSKGGLLDDSLKVFDGFVNANVVTWTALITGLVQNGKEESALSIFCQMIRNSIFPNAFTFSTVLSACSMHALVKEGRQIHGLVLRMGLDRNSFVGAALVDMYGKCGIIDDARSVFDDLGYLNVVAVNSMIYGYAQNGYGAEAVKLFDRLQELRIKPDNGTLVSVLSACGNAGLLEEGRRIFSSMEDNPQIEMSRDHYGCMVDLLGRAGKLKEAETLVNQVKYPDVVLWRTLLSSCRIHGKVEMAERVMNRIVELEPGDEGAHTLMTNVYASKENWNEVTKRKVIMKKMKLKKNIPAMSWIEI</sequence>
<dbReference type="Proteomes" id="UP001177140">
    <property type="component" value="Unassembled WGS sequence"/>
</dbReference>
<name>A0AA41VEK2_PAPNU</name>
<dbReference type="Pfam" id="PF13041">
    <property type="entry name" value="PPR_2"/>
    <property type="match status" value="4"/>
</dbReference>
<feature type="repeat" description="PPR" evidence="2">
    <location>
        <begin position="29"/>
        <end position="63"/>
    </location>
</feature>
<dbReference type="GO" id="GO:0009451">
    <property type="term" value="P:RNA modification"/>
    <property type="evidence" value="ECO:0007669"/>
    <property type="project" value="InterPro"/>
</dbReference>
<dbReference type="PANTHER" id="PTHR47926:SF342">
    <property type="entry name" value="TETRATRICOPEPTIDE-LIKE HELICAL DOMAIN-CONTAINING PROTEIN-RELATED"/>
    <property type="match status" value="1"/>
</dbReference>